<evidence type="ECO:0000256" key="1">
    <source>
        <dbReference type="ARBA" id="ARBA00023015"/>
    </source>
</evidence>
<evidence type="ECO:0000256" key="3">
    <source>
        <dbReference type="ARBA" id="ARBA00023163"/>
    </source>
</evidence>
<dbReference type="Pfam" id="PF00440">
    <property type="entry name" value="TetR_N"/>
    <property type="match status" value="1"/>
</dbReference>
<dbReference type="PRINTS" id="PR00455">
    <property type="entry name" value="HTHTETR"/>
</dbReference>
<keyword evidence="3" id="KW-0804">Transcription</keyword>
<sequence length="227" mass="26358">MERSVKQLKPEKTTGWRGSEELWLQAAYETLIEQGVEAVKVMELAKRLDLSRTSFYGHFENREALLQALVERWRQKNTGNLLERTQAYAETIAEALFNLFDCWLCDDLFDARLDFAIRNWALSDPELRAVLEASDQERIDAIREMFVRFGFEPDEARVRAYTVYYTQIGYISMMVDEPPEPRIRRMPIYVETFTGTHPTEAEVARFASRHGMSADFVQRRSGGQAAL</sequence>
<protein>
    <submittedName>
        <fullName evidence="6">TetR/AcrR family transcriptional regulator</fullName>
    </submittedName>
</protein>
<dbReference type="PANTHER" id="PTHR30055">
    <property type="entry name" value="HTH-TYPE TRANSCRIPTIONAL REGULATOR RUTR"/>
    <property type="match status" value="1"/>
</dbReference>
<dbReference type="AlphaFoldDB" id="A0A7C9HB26"/>
<proteinExistence type="predicted"/>
<evidence type="ECO:0000313" key="6">
    <source>
        <dbReference type="EMBL" id="MTJ04826.1"/>
    </source>
</evidence>
<evidence type="ECO:0000256" key="4">
    <source>
        <dbReference type="PROSITE-ProRule" id="PRU00335"/>
    </source>
</evidence>
<dbReference type="GO" id="GO:0000976">
    <property type="term" value="F:transcription cis-regulatory region binding"/>
    <property type="evidence" value="ECO:0007669"/>
    <property type="project" value="TreeGrafter"/>
</dbReference>
<evidence type="ECO:0000256" key="2">
    <source>
        <dbReference type="ARBA" id="ARBA00023125"/>
    </source>
</evidence>
<dbReference type="PROSITE" id="PS50977">
    <property type="entry name" value="HTH_TETR_2"/>
    <property type="match status" value="1"/>
</dbReference>
<reference evidence="6 7" key="1">
    <citation type="submission" date="2019-06" db="EMBL/GenBank/DDBJ databases">
        <title>Enrichment of Autotrophic Halophilic Microorganisms from Red Sea Brine Pool Using Microbial Electrosynthesis System.</title>
        <authorList>
            <person name="Alqahtani M.F."/>
            <person name="Bajracharya S."/>
            <person name="Katuri K.P."/>
            <person name="Ali M."/>
            <person name="Saikaly P.E."/>
        </authorList>
    </citation>
    <scope>NUCLEOTIDE SEQUENCE [LARGE SCALE GENOMIC DNA]</scope>
    <source>
        <strain evidence="6">MES6</strain>
    </source>
</reference>
<dbReference type="EMBL" id="VENJ01000011">
    <property type="protein sequence ID" value="MTJ04826.1"/>
    <property type="molecule type" value="Genomic_DNA"/>
</dbReference>
<dbReference type="InterPro" id="IPR009057">
    <property type="entry name" value="Homeodomain-like_sf"/>
</dbReference>
<dbReference type="Gene3D" id="1.10.357.10">
    <property type="entry name" value="Tetracycline Repressor, domain 2"/>
    <property type="match status" value="1"/>
</dbReference>
<dbReference type="InterPro" id="IPR001647">
    <property type="entry name" value="HTH_TetR"/>
</dbReference>
<feature type="domain" description="HTH tetR-type" evidence="5">
    <location>
        <begin position="17"/>
        <end position="77"/>
    </location>
</feature>
<accession>A0A7C9HB26</accession>
<evidence type="ECO:0000313" key="7">
    <source>
        <dbReference type="Proteomes" id="UP000483078"/>
    </source>
</evidence>
<comment type="caution">
    <text evidence="6">The sequence shown here is derived from an EMBL/GenBank/DDBJ whole genome shotgun (WGS) entry which is preliminary data.</text>
</comment>
<dbReference type="InterPro" id="IPR050109">
    <property type="entry name" value="HTH-type_TetR-like_transc_reg"/>
</dbReference>
<gene>
    <name evidence="6" type="ORF">FH759_09070</name>
</gene>
<name>A0A7C9HB26_9RHOB</name>
<dbReference type="PANTHER" id="PTHR30055:SF234">
    <property type="entry name" value="HTH-TYPE TRANSCRIPTIONAL REGULATOR BETI"/>
    <property type="match status" value="1"/>
</dbReference>
<dbReference type="GO" id="GO:0003700">
    <property type="term" value="F:DNA-binding transcription factor activity"/>
    <property type="evidence" value="ECO:0007669"/>
    <property type="project" value="TreeGrafter"/>
</dbReference>
<keyword evidence="2 4" id="KW-0238">DNA-binding</keyword>
<keyword evidence="1" id="KW-0805">Transcription regulation</keyword>
<feature type="DNA-binding region" description="H-T-H motif" evidence="4">
    <location>
        <begin position="40"/>
        <end position="59"/>
    </location>
</feature>
<organism evidence="6 7">
    <name type="scientific">Sediminimonas qiaohouensis</name>
    <dbReference type="NCBI Taxonomy" id="552061"/>
    <lineage>
        <taxon>Bacteria</taxon>
        <taxon>Pseudomonadati</taxon>
        <taxon>Pseudomonadota</taxon>
        <taxon>Alphaproteobacteria</taxon>
        <taxon>Rhodobacterales</taxon>
        <taxon>Roseobacteraceae</taxon>
        <taxon>Sediminimonas</taxon>
    </lineage>
</organism>
<dbReference type="Proteomes" id="UP000483078">
    <property type="component" value="Unassembled WGS sequence"/>
</dbReference>
<dbReference type="SUPFAM" id="SSF46689">
    <property type="entry name" value="Homeodomain-like"/>
    <property type="match status" value="1"/>
</dbReference>
<evidence type="ECO:0000259" key="5">
    <source>
        <dbReference type="PROSITE" id="PS50977"/>
    </source>
</evidence>